<evidence type="ECO:0000313" key="11">
    <source>
        <dbReference type="EMBL" id="AKC58547.1"/>
    </source>
</evidence>
<dbReference type="EMBL" id="KM251666">
    <property type="protein sequence ID" value="AKC58547.1"/>
    <property type="molecule type" value="mRNA"/>
</dbReference>
<sequence>MNSTSIYKNYFKVHFFVLTCLGIELKPMKGSIANFIYKIYAVMIFTVVYLYFPYSEILSLVYEENFESAIYNLAFLLTQILGLIKISLILIYKKKIRMFCKFIETPPFLPDQNRSGEAEFLYVKEAIRACNTQGYIFYGLTAGIISQMMYDALSNPGYTKCFVDSATNITITKHIRALPFNSKLPFETIDSPYYEIACIYGSLSGAIFGYSVGAMDAIICGIMCHIRAQLLILQECLKTFIPRGIYQMRENVKLTNNDQKLLQSITNNLNETIEIPNTLQKYVHIAVCNIITHHQKIIKLAQDAEELFSPLMLVQFLFSLGILCFQLFQLSITDIESVHFFGMSSYLILMLFQIYLFCYRGNEIMLHSHNITDAVFESLWFLTDLKTQKLLLIMMIRACRPIKMTAGKFVFLSLEAFVSIVRGSGSYFMVLKNTNAPATEL</sequence>
<evidence type="ECO:0000256" key="9">
    <source>
        <dbReference type="ARBA" id="ARBA00023224"/>
    </source>
</evidence>
<feature type="transmembrane region" description="Helical" evidence="10">
    <location>
        <begin position="307"/>
        <end position="328"/>
    </location>
</feature>
<keyword evidence="5 10" id="KW-0552">Olfaction</keyword>
<organism evidence="11">
    <name type="scientific">Anomala corpulenta</name>
    <dbReference type="NCBI Taxonomy" id="931571"/>
    <lineage>
        <taxon>Eukaryota</taxon>
        <taxon>Metazoa</taxon>
        <taxon>Ecdysozoa</taxon>
        <taxon>Arthropoda</taxon>
        <taxon>Hexapoda</taxon>
        <taxon>Insecta</taxon>
        <taxon>Pterygota</taxon>
        <taxon>Neoptera</taxon>
        <taxon>Endopterygota</taxon>
        <taxon>Coleoptera</taxon>
        <taxon>Polyphaga</taxon>
        <taxon>Scarabaeiformia</taxon>
        <taxon>Scarabaeidae</taxon>
        <taxon>Rutelinae</taxon>
        <taxon>Anomala</taxon>
    </lineage>
</organism>
<accession>A0A0E3U2J9</accession>
<dbReference type="InterPro" id="IPR004117">
    <property type="entry name" value="7tm6_olfct_rcpt"/>
</dbReference>
<keyword evidence="6 10" id="KW-1133">Transmembrane helix</keyword>
<comment type="caution">
    <text evidence="10">Lacks conserved residue(s) required for the propagation of feature annotation.</text>
</comment>
<feature type="transmembrane region" description="Helical" evidence="10">
    <location>
        <begin position="69"/>
        <end position="92"/>
    </location>
</feature>
<comment type="subcellular location">
    <subcellularLocation>
        <location evidence="1 10">Cell membrane</location>
        <topology evidence="1 10">Multi-pass membrane protein</topology>
    </subcellularLocation>
</comment>
<gene>
    <name evidence="11" type="primary">OR12</name>
</gene>
<evidence type="ECO:0000256" key="5">
    <source>
        <dbReference type="ARBA" id="ARBA00022725"/>
    </source>
</evidence>
<keyword evidence="3 10" id="KW-0716">Sensory transduction</keyword>
<dbReference type="GO" id="GO:0005549">
    <property type="term" value="F:odorant binding"/>
    <property type="evidence" value="ECO:0007669"/>
    <property type="project" value="InterPro"/>
</dbReference>
<dbReference type="GO" id="GO:0005886">
    <property type="term" value="C:plasma membrane"/>
    <property type="evidence" value="ECO:0007669"/>
    <property type="project" value="UniProtKB-SubCell"/>
</dbReference>
<evidence type="ECO:0000256" key="10">
    <source>
        <dbReference type="RuleBase" id="RU351113"/>
    </source>
</evidence>
<evidence type="ECO:0000256" key="7">
    <source>
        <dbReference type="ARBA" id="ARBA00023136"/>
    </source>
</evidence>
<dbReference type="GO" id="GO:0004984">
    <property type="term" value="F:olfactory receptor activity"/>
    <property type="evidence" value="ECO:0007669"/>
    <property type="project" value="InterPro"/>
</dbReference>
<protein>
    <recommendedName>
        <fullName evidence="10">Odorant receptor</fullName>
    </recommendedName>
</protein>
<keyword evidence="7 10" id="KW-0472">Membrane</keyword>
<evidence type="ECO:0000256" key="4">
    <source>
        <dbReference type="ARBA" id="ARBA00022692"/>
    </source>
</evidence>
<comment type="similarity">
    <text evidence="10">Belongs to the insect chemoreceptor superfamily. Heteromeric odorant receptor channel (TC 1.A.69) family.</text>
</comment>
<keyword evidence="4 10" id="KW-0812">Transmembrane</keyword>
<dbReference type="GO" id="GO:0007165">
    <property type="term" value="P:signal transduction"/>
    <property type="evidence" value="ECO:0007669"/>
    <property type="project" value="UniProtKB-KW"/>
</dbReference>
<feature type="transmembrane region" description="Helical" evidence="10">
    <location>
        <begin position="340"/>
        <end position="359"/>
    </location>
</feature>
<evidence type="ECO:0000256" key="6">
    <source>
        <dbReference type="ARBA" id="ARBA00022989"/>
    </source>
</evidence>
<evidence type="ECO:0000256" key="2">
    <source>
        <dbReference type="ARBA" id="ARBA00022475"/>
    </source>
</evidence>
<dbReference type="PANTHER" id="PTHR21137">
    <property type="entry name" value="ODORANT RECEPTOR"/>
    <property type="match status" value="1"/>
</dbReference>
<feature type="transmembrane region" description="Helical" evidence="10">
    <location>
        <begin position="35"/>
        <end position="54"/>
    </location>
</feature>
<dbReference type="Pfam" id="PF02949">
    <property type="entry name" value="7tm_6"/>
    <property type="match status" value="1"/>
</dbReference>
<evidence type="ECO:0000256" key="8">
    <source>
        <dbReference type="ARBA" id="ARBA00023170"/>
    </source>
</evidence>
<keyword evidence="2" id="KW-1003">Cell membrane</keyword>
<evidence type="ECO:0000256" key="3">
    <source>
        <dbReference type="ARBA" id="ARBA00022606"/>
    </source>
</evidence>
<keyword evidence="9 10" id="KW-0807">Transducer</keyword>
<keyword evidence="8 10" id="KW-0675">Receptor</keyword>
<name>A0A0E3U2J9_9SCAR</name>
<evidence type="ECO:0000256" key="1">
    <source>
        <dbReference type="ARBA" id="ARBA00004651"/>
    </source>
</evidence>
<reference evidence="11" key="1">
    <citation type="journal article" date="2015" name="PLoS ONE">
        <title>Chemosensory Gene Families in Adult Antennae of Anomala corpulenta Motschulsky (Coleoptera: Scarabaeidae: Rutelinae).</title>
        <authorList>
            <person name="Li X."/>
            <person name="Ju Q."/>
            <person name="Jie W."/>
            <person name="Li F."/>
            <person name="Jiang X."/>
            <person name="Hu J."/>
            <person name="Qu M."/>
        </authorList>
    </citation>
    <scope>NUCLEOTIDE SEQUENCE</scope>
</reference>
<dbReference type="AlphaFoldDB" id="A0A0E3U2J9"/>
<dbReference type="PANTHER" id="PTHR21137:SF35">
    <property type="entry name" value="ODORANT RECEPTOR 19A-RELATED"/>
    <property type="match status" value="1"/>
</dbReference>
<proteinExistence type="evidence at transcript level"/>